<protein>
    <submittedName>
        <fullName evidence="1">Uncharacterized protein</fullName>
    </submittedName>
</protein>
<organism evidence="1 2">
    <name type="scientific">Paractinoplanes rhizophilus</name>
    <dbReference type="NCBI Taxonomy" id="1416877"/>
    <lineage>
        <taxon>Bacteria</taxon>
        <taxon>Bacillati</taxon>
        <taxon>Actinomycetota</taxon>
        <taxon>Actinomycetes</taxon>
        <taxon>Micromonosporales</taxon>
        <taxon>Micromonosporaceae</taxon>
        <taxon>Paractinoplanes</taxon>
    </lineage>
</organism>
<sequence length="124" mass="13879">MVPDEPGRLFRDAWIAGVHKHFPGAPKPGYVTPWEQMPDWERSCAAATQDLIQALVRSSGNAALNLEREQKGQFVAACWNAHIYRHIPDPKPSYVAPWEDLPPWQKEVDADIFDAVATSASDAR</sequence>
<dbReference type="Proteomes" id="UP001596548">
    <property type="component" value="Unassembled WGS sequence"/>
</dbReference>
<accession>A0ABW2HLL2</accession>
<dbReference type="RefSeq" id="WP_378965399.1">
    <property type="nucleotide sequence ID" value="NZ_JBHTBJ010000003.1"/>
</dbReference>
<keyword evidence="2" id="KW-1185">Reference proteome</keyword>
<comment type="caution">
    <text evidence="1">The sequence shown here is derived from an EMBL/GenBank/DDBJ whole genome shotgun (WGS) entry which is preliminary data.</text>
</comment>
<name>A0ABW2HLL2_9ACTN</name>
<reference evidence="2" key="1">
    <citation type="journal article" date="2019" name="Int. J. Syst. Evol. Microbiol.">
        <title>The Global Catalogue of Microorganisms (GCM) 10K type strain sequencing project: providing services to taxonomists for standard genome sequencing and annotation.</title>
        <authorList>
            <consortium name="The Broad Institute Genomics Platform"/>
            <consortium name="The Broad Institute Genome Sequencing Center for Infectious Disease"/>
            <person name="Wu L."/>
            <person name="Ma J."/>
        </authorList>
    </citation>
    <scope>NUCLEOTIDE SEQUENCE [LARGE SCALE GENOMIC DNA]</scope>
    <source>
        <strain evidence="2">XZYJT-10</strain>
    </source>
</reference>
<evidence type="ECO:0000313" key="2">
    <source>
        <dbReference type="Proteomes" id="UP001596548"/>
    </source>
</evidence>
<evidence type="ECO:0000313" key="1">
    <source>
        <dbReference type="EMBL" id="MFC7273799.1"/>
    </source>
</evidence>
<gene>
    <name evidence="1" type="ORF">ACFQS1_07405</name>
</gene>
<dbReference type="EMBL" id="JBHTBJ010000003">
    <property type="protein sequence ID" value="MFC7273799.1"/>
    <property type="molecule type" value="Genomic_DNA"/>
</dbReference>
<proteinExistence type="predicted"/>